<feature type="region of interest" description="Disordered" evidence="1">
    <location>
        <begin position="25"/>
        <end position="55"/>
    </location>
</feature>
<feature type="compositionally biased region" description="Basic and acidic residues" evidence="1">
    <location>
        <begin position="27"/>
        <end position="47"/>
    </location>
</feature>
<dbReference type="InterPro" id="IPR036378">
    <property type="entry name" value="FAS1_dom_sf"/>
</dbReference>
<keyword evidence="2" id="KW-0732">Signal</keyword>
<sequence length="381" mass="42119">MARARALLALALLALAALATVDAQYSGRDDEEKSGYTGRYSRDDRPRARSISSRYTPSRGIRYRRNLLQAVDADDDDDDDDAGLAVSEEYGKGEPSNVPRLDEEFSADVNGVETSPETREKIPSEEHRLKGEWDEPSGKCKTLLEIIQTHPDLSELAAAMADLPIVQNELGNSSVTDTFFAPTNDAIEGFTAWAGFEDIKEGLQELLGDVEWKGFLIAYHAVPDRALTRADLVKLKGGDRFLEDALQAEMPLFIVANGVLEKDGTQNETAADDVYCVGLGSRAKLVGDEIVACNGVLHMIDTVLLPFDGDDTLNEEQTERFIAAKEALEERYPDRPTLIDPFKYATEDEDAAAALEDAEEDEGEEDEEEEEEEEDEEEEDD</sequence>
<keyword evidence="5" id="KW-1185">Reference proteome</keyword>
<name>C1MIT0_MICPC</name>
<dbReference type="GeneID" id="9680739"/>
<dbReference type="InterPro" id="IPR050904">
    <property type="entry name" value="Adhesion/Biosynth-related"/>
</dbReference>
<evidence type="ECO:0000313" key="5">
    <source>
        <dbReference type="Proteomes" id="UP000001876"/>
    </source>
</evidence>
<feature type="chain" id="PRO_5002911985" evidence="2">
    <location>
        <begin position="24"/>
        <end position="381"/>
    </location>
</feature>
<evidence type="ECO:0000259" key="3">
    <source>
        <dbReference type="PROSITE" id="PS50213"/>
    </source>
</evidence>
<dbReference type="SMART" id="SM00554">
    <property type="entry name" value="FAS1"/>
    <property type="match status" value="1"/>
</dbReference>
<evidence type="ECO:0000313" key="4">
    <source>
        <dbReference type="EMBL" id="EEH60439.1"/>
    </source>
</evidence>
<dbReference type="GO" id="GO:0005615">
    <property type="term" value="C:extracellular space"/>
    <property type="evidence" value="ECO:0007669"/>
    <property type="project" value="TreeGrafter"/>
</dbReference>
<dbReference type="STRING" id="564608.C1MIT0"/>
<dbReference type="Pfam" id="PF02469">
    <property type="entry name" value="Fasciclin"/>
    <property type="match status" value="1"/>
</dbReference>
<feature type="compositionally biased region" description="Acidic residues" evidence="1">
    <location>
        <begin position="347"/>
        <end position="381"/>
    </location>
</feature>
<feature type="domain" description="FAS1" evidence="3">
    <location>
        <begin position="140"/>
        <end position="304"/>
    </location>
</feature>
<dbReference type="PANTHER" id="PTHR10900">
    <property type="entry name" value="PERIOSTIN-RELATED"/>
    <property type="match status" value="1"/>
</dbReference>
<dbReference type="InterPro" id="IPR000782">
    <property type="entry name" value="FAS1_domain"/>
</dbReference>
<dbReference type="Proteomes" id="UP000001876">
    <property type="component" value="Unassembled WGS sequence"/>
</dbReference>
<protein>
    <submittedName>
        <fullName evidence="4">Predicted protein</fullName>
    </submittedName>
</protein>
<evidence type="ECO:0000256" key="2">
    <source>
        <dbReference type="SAM" id="SignalP"/>
    </source>
</evidence>
<feature type="signal peptide" evidence="2">
    <location>
        <begin position="1"/>
        <end position="23"/>
    </location>
</feature>
<reference evidence="4 5" key="1">
    <citation type="journal article" date="2009" name="Science">
        <title>Green evolution and dynamic adaptations revealed by genomes of the marine picoeukaryotes Micromonas.</title>
        <authorList>
            <person name="Worden A.Z."/>
            <person name="Lee J.H."/>
            <person name="Mock T."/>
            <person name="Rouze P."/>
            <person name="Simmons M.P."/>
            <person name="Aerts A.L."/>
            <person name="Allen A.E."/>
            <person name="Cuvelier M.L."/>
            <person name="Derelle E."/>
            <person name="Everett M.V."/>
            <person name="Foulon E."/>
            <person name="Grimwood J."/>
            <person name="Gundlach H."/>
            <person name="Henrissat B."/>
            <person name="Napoli C."/>
            <person name="McDonald S.M."/>
            <person name="Parker M.S."/>
            <person name="Rombauts S."/>
            <person name="Salamov A."/>
            <person name="Von Dassow P."/>
            <person name="Badger J.H."/>
            <person name="Coutinho P.M."/>
            <person name="Demir E."/>
            <person name="Dubchak I."/>
            <person name="Gentemann C."/>
            <person name="Eikrem W."/>
            <person name="Gready J.E."/>
            <person name="John U."/>
            <person name="Lanier W."/>
            <person name="Lindquist E.A."/>
            <person name="Lucas S."/>
            <person name="Mayer K.F."/>
            <person name="Moreau H."/>
            <person name="Not F."/>
            <person name="Otillar R."/>
            <person name="Panaud O."/>
            <person name="Pangilinan J."/>
            <person name="Paulsen I."/>
            <person name="Piegu B."/>
            <person name="Poliakov A."/>
            <person name="Robbens S."/>
            <person name="Schmutz J."/>
            <person name="Toulza E."/>
            <person name="Wyss T."/>
            <person name="Zelensky A."/>
            <person name="Zhou K."/>
            <person name="Armbrust E.V."/>
            <person name="Bhattacharya D."/>
            <person name="Goodenough U.W."/>
            <person name="Van de Peer Y."/>
            <person name="Grigoriev I.V."/>
        </authorList>
    </citation>
    <scope>NUCLEOTIDE SEQUENCE [LARGE SCALE GENOMIC DNA]</scope>
    <source>
        <strain evidence="4 5">CCMP1545</strain>
    </source>
</reference>
<dbReference type="eggNOG" id="ENOG502QRPA">
    <property type="taxonomic scope" value="Eukaryota"/>
</dbReference>
<dbReference type="KEGG" id="mpp:MICPUCDRAFT_50683"/>
<feature type="region of interest" description="Disordered" evidence="1">
    <location>
        <begin position="88"/>
        <end position="134"/>
    </location>
</feature>
<organism evidence="5">
    <name type="scientific">Micromonas pusilla (strain CCMP1545)</name>
    <name type="common">Picoplanktonic green alga</name>
    <dbReference type="NCBI Taxonomy" id="564608"/>
    <lineage>
        <taxon>Eukaryota</taxon>
        <taxon>Viridiplantae</taxon>
        <taxon>Chlorophyta</taxon>
        <taxon>Mamiellophyceae</taxon>
        <taxon>Mamiellales</taxon>
        <taxon>Mamiellaceae</taxon>
        <taxon>Micromonas</taxon>
    </lineage>
</organism>
<feature type="compositionally biased region" description="Basic and acidic residues" evidence="1">
    <location>
        <begin position="116"/>
        <end position="134"/>
    </location>
</feature>
<dbReference type="AlphaFoldDB" id="C1MIT0"/>
<dbReference type="SUPFAM" id="SSF82153">
    <property type="entry name" value="FAS1 domain"/>
    <property type="match status" value="1"/>
</dbReference>
<proteinExistence type="predicted"/>
<feature type="region of interest" description="Disordered" evidence="1">
    <location>
        <begin position="333"/>
        <end position="381"/>
    </location>
</feature>
<accession>C1MIT0</accession>
<dbReference type="Gene3D" id="2.30.180.10">
    <property type="entry name" value="FAS1 domain"/>
    <property type="match status" value="1"/>
</dbReference>
<dbReference type="EMBL" id="GG663735">
    <property type="protein sequence ID" value="EEH60439.1"/>
    <property type="molecule type" value="Genomic_DNA"/>
</dbReference>
<evidence type="ECO:0000256" key="1">
    <source>
        <dbReference type="SAM" id="MobiDB-lite"/>
    </source>
</evidence>
<dbReference type="OrthoDB" id="498569at2759"/>
<gene>
    <name evidence="4" type="ORF">MICPUCDRAFT_50683</name>
</gene>
<dbReference type="PROSITE" id="PS50213">
    <property type="entry name" value="FAS1"/>
    <property type="match status" value="1"/>
</dbReference>
<dbReference type="RefSeq" id="XP_003055187.1">
    <property type="nucleotide sequence ID" value="XM_003055141.1"/>
</dbReference>
<dbReference type="PANTHER" id="PTHR10900:SF77">
    <property type="entry name" value="FI19380P1"/>
    <property type="match status" value="1"/>
</dbReference>